<keyword evidence="31" id="KW-1185">Reference proteome</keyword>
<comment type="similarity">
    <text evidence="4">In the N-terminal section; belongs to the glycosyltransferase 51 family.</text>
</comment>
<evidence type="ECO:0000256" key="10">
    <source>
        <dbReference type="ARBA" id="ARBA00022670"/>
    </source>
</evidence>
<dbReference type="Pfam" id="PF00912">
    <property type="entry name" value="Transgly"/>
    <property type="match status" value="1"/>
</dbReference>
<keyword evidence="22" id="KW-0961">Cell wall biogenesis/degradation</keyword>
<dbReference type="EC" id="2.4.99.28" evidence="24"/>
<keyword evidence="18 26" id="KW-1133">Transmembrane helix</keyword>
<feature type="domain" description="Penicillin-binding protein transpeptidase" evidence="27">
    <location>
        <begin position="448"/>
        <end position="701"/>
    </location>
</feature>
<comment type="subcellular location">
    <subcellularLocation>
        <location evidence="1">Cell inner membrane</location>
        <topology evidence="1">Single-pass type II membrane protein</topology>
    </subcellularLocation>
</comment>
<keyword evidence="20" id="KW-0046">Antibiotic resistance</keyword>
<keyword evidence="7" id="KW-1003">Cell membrane</keyword>
<evidence type="ECO:0000256" key="13">
    <source>
        <dbReference type="ARBA" id="ARBA00022692"/>
    </source>
</evidence>
<keyword evidence="8" id="KW-0997">Cell inner membrane</keyword>
<comment type="catalytic activity">
    <reaction evidence="23">
        <text>Preferential cleavage: (Ac)2-L-Lys-D-Ala-|-D-Ala. Also transpeptidation of peptidyl-alanyl moieties that are N-acyl substituents of D-alanine.</text>
        <dbReference type="EC" id="3.4.16.4"/>
    </reaction>
</comment>
<evidence type="ECO:0000256" key="4">
    <source>
        <dbReference type="ARBA" id="ARBA00007739"/>
    </source>
</evidence>
<evidence type="ECO:0000256" key="18">
    <source>
        <dbReference type="ARBA" id="ARBA00022989"/>
    </source>
</evidence>
<keyword evidence="19 26" id="KW-0472">Membrane</keyword>
<evidence type="ECO:0000256" key="23">
    <source>
        <dbReference type="ARBA" id="ARBA00034000"/>
    </source>
</evidence>
<evidence type="ECO:0000259" key="29">
    <source>
        <dbReference type="Pfam" id="PF17092"/>
    </source>
</evidence>
<keyword evidence="16" id="KW-0735">Signal-anchor</keyword>
<evidence type="ECO:0000256" key="15">
    <source>
        <dbReference type="ARBA" id="ARBA00022960"/>
    </source>
</evidence>
<evidence type="ECO:0000259" key="27">
    <source>
        <dbReference type="Pfam" id="PF00905"/>
    </source>
</evidence>
<feature type="domain" description="Penicillin-binding protein OB-like" evidence="29">
    <location>
        <begin position="341"/>
        <end position="445"/>
    </location>
</feature>
<comment type="pathway">
    <text evidence="2">Cell wall biogenesis; peptidoglycan biosynthesis.</text>
</comment>
<dbReference type="InterPro" id="IPR036950">
    <property type="entry name" value="PBP_transglycosylase"/>
</dbReference>
<dbReference type="RefSeq" id="WP_251780436.1">
    <property type="nucleotide sequence ID" value="NZ_JAMKFE010000015.1"/>
</dbReference>
<evidence type="ECO:0000256" key="22">
    <source>
        <dbReference type="ARBA" id="ARBA00023316"/>
    </source>
</evidence>
<keyword evidence="13 26" id="KW-0812">Transmembrane</keyword>
<keyword evidence="14" id="KW-0378">Hydrolase</keyword>
<feature type="domain" description="Glycosyl transferase family 51" evidence="28">
    <location>
        <begin position="82"/>
        <end position="255"/>
    </location>
</feature>
<evidence type="ECO:0000256" key="16">
    <source>
        <dbReference type="ARBA" id="ARBA00022968"/>
    </source>
</evidence>
<dbReference type="EMBL" id="JAMKFE010000015">
    <property type="protein sequence ID" value="MCM5681955.1"/>
    <property type="molecule type" value="Genomic_DNA"/>
</dbReference>
<evidence type="ECO:0000256" key="5">
    <source>
        <dbReference type="ARBA" id="ARBA00012448"/>
    </source>
</evidence>
<evidence type="ECO:0000256" key="9">
    <source>
        <dbReference type="ARBA" id="ARBA00022645"/>
    </source>
</evidence>
<dbReference type="Pfam" id="PF00905">
    <property type="entry name" value="Transpeptidase"/>
    <property type="match status" value="1"/>
</dbReference>
<keyword evidence="21" id="KW-0511">Multifunctional enzyme</keyword>
<evidence type="ECO:0000256" key="12">
    <source>
        <dbReference type="ARBA" id="ARBA00022679"/>
    </source>
</evidence>
<evidence type="ECO:0000256" key="14">
    <source>
        <dbReference type="ARBA" id="ARBA00022801"/>
    </source>
</evidence>
<dbReference type="Gene3D" id="1.10.3810.10">
    <property type="entry name" value="Biosynthetic peptidoglycan transglycosylase-like"/>
    <property type="match status" value="1"/>
</dbReference>
<keyword evidence="11" id="KW-0328">Glycosyltransferase</keyword>
<dbReference type="SUPFAM" id="SSF56601">
    <property type="entry name" value="beta-lactamase/transpeptidase-like"/>
    <property type="match status" value="1"/>
</dbReference>
<protein>
    <recommendedName>
        <fullName evidence="6">Penicillin-binding protein 1A</fullName>
        <ecNumber evidence="24">2.4.99.28</ecNumber>
        <ecNumber evidence="5">3.4.16.4</ecNumber>
    </recommendedName>
</protein>
<dbReference type="InterPro" id="IPR012338">
    <property type="entry name" value="Beta-lactam/transpept-like"/>
</dbReference>
<dbReference type="Pfam" id="PF17092">
    <property type="entry name" value="PCB_OB"/>
    <property type="match status" value="1"/>
</dbReference>
<evidence type="ECO:0000256" key="21">
    <source>
        <dbReference type="ARBA" id="ARBA00023268"/>
    </source>
</evidence>
<comment type="catalytic activity">
    <reaction evidence="25">
        <text>[GlcNAc-(1-&gt;4)-Mur2Ac(oyl-L-Ala-gamma-D-Glu-L-Lys-D-Ala-D-Ala)](n)-di-trans,octa-cis-undecaprenyl diphosphate + beta-D-GlcNAc-(1-&gt;4)-Mur2Ac(oyl-L-Ala-gamma-D-Glu-L-Lys-D-Ala-D-Ala)-di-trans,octa-cis-undecaprenyl diphosphate = [GlcNAc-(1-&gt;4)-Mur2Ac(oyl-L-Ala-gamma-D-Glu-L-Lys-D-Ala-D-Ala)](n+1)-di-trans,octa-cis-undecaprenyl diphosphate + di-trans,octa-cis-undecaprenyl diphosphate + H(+)</text>
        <dbReference type="Rhea" id="RHEA:23708"/>
        <dbReference type="Rhea" id="RHEA-COMP:9602"/>
        <dbReference type="Rhea" id="RHEA-COMP:9603"/>
        <dbReference type="ChEBI" id="CHEBI:15378"/>
        <dbReference type="ChEBI" id="CHEBI:58405"/>
        <dbReference type="ChEBI" id="CHEBI:60033"/>
        <dbReference type="ChEBI" id="CHEBI:78435"/>
        <dbReference type="EC" id="2.4.99.28"/>
    </reaction>
</comment>
<keyword evidence="15" id="KW-0133">Cell shape</keyword>
<organism evidence="30 31">
    <name type="scientific">Caldimonas mangrovi</name>
    <dbReference type="NCBI Taxonomy" id="2944811"/>
    <lineage>
        <taxon>Bacteria</taxon>
        <taxon>Pseudomonadati</taxon>
        <taxon>Pseudomonadota</taxon>
        <taxon>Betaproteobacteria</taxon>
        <taxon>Burkholderiales</taxon>
        <taxon>Sphaerotilaceae</taxon>
        <taxon>Caldimonas</taxon>
    </lineage>
</organism>
<evidence type="ECO:0000256" key="17">
    <source>
        <dbReference type="ARBA" id="ARBA00022984"/>
    </source>
</evidence>
<reference evidence="30" key="1">
    <citation type="submission" date="2022-05" db="EMBL/GenBank/DDBJ databases">
        <title>Schlegelella sp. nov., isolated from mangrove soil.</title>
        <authorList>
            <person name="Liu Y."/>
            <person name="Ge X."/>
            <person name="Liu W."/>
        </authorList>
    </citation>
    <scope>NUCLEOTIDE SEQUENCE</scope>
    <source>
        <strain evidence="30">S2-27</strain>
    </source>
</reference>
<evidence type="ECO:0000256" key="26">
    <source>
        <dbReference type="SAM" id="Phobius"/>
    </source>
</evidence>
<dbReference type="InterPro" id="IPR001460">
    <property type="entry name" value="PCN-bd_Tpept"/>
</dbReference>
<dbReference type="InterPro" id="IPR023346">
    <property type="entry name" value="Lysozyme-like_dom_sf"/>
</dbReference>
<keyword evidence="12" id="KW-0808">Transferase</keyword>
<dbReference type="InterPro" id="IPR001264">
    <property type="entry name" value="Glyco_trans_51"/>
</dbReference>
<proteinExistence type="inferred from homology"/>
<dbReference type="Proteomes" id="UP001165541">
    <property type="component" value="Unassembled WGS sequence"/>
</dbReference>
<evidence type="ECO:0000256" key="11">
    <source>
        <dbReference type="ARBA" id="ARBA00022676"/>
    </source>
</evidence>
<evidence type="ECO:0000256" key="6">
    <source>
        <dbReference type="ARBA" id="ARBA00018638"/>
    </source>
</evidence>
<dbReference type="Gene3D" id="3.40.710.10">
    <property type="entry name" value="DD-peptidase/beta-lactamase superfamily"/>
    <property type="match status" value="2"/>
</dbReference>
<gene>
    <name evidence="30" type="ORF">M8A51_20705</name>
</gene>
<evidence type="ECO:0000256" key="1">
    <source>
        <dbReference type="ARBA" id="ARBA00004249"/>
    </source>
</evidence>
<evidence type="ECO:0000256" key="7">
    <source>
        <dbReference type="ARBA" id="ARBA00022475"/>
    </source>
</evidence>
<evidence type="ECO:0000256" key="8">
    <source>
        <dbReference type="ARBA" id="ARBA00022519"/>
    </source>
</evidence>
<evidence type="ECO:0000313" key="31">
    <source>
        <dbReference type="Proteomes" id="UP001165541"/>
    </source>
</evidence>
<comment type="similarity">
    <text evidence="3">In the C-terminal section; belongs to the transpeptidase family.</text>
</comment>
<dbReference type="EC" id="3.4.16.4" evidence="5"/>
<dbReference type="PANTHER" id="PTHR32282">
    <property type="entry name" value="BINDING PROTEIN TRANSPEPTIDASE, PUTATIVE-RELATED"/>
    <property type="match status" value="1"/>
</dbReference>
<keyword evidence="10" id="KW-0645">Protease</keyword>
<dbReference type="InterPro" id="IPR031376">
    <property type="entry name" value="PCB_OB"/>
</dbReference>
<evidence type="ECO:0000256" key="25">
    <source>
        <dbReference type="ARBA" id="ARBA00049902"/>
    </source>
</evidence>
<dbReference type="NCBIfam" id="TIGR02074">
    <property type="entry name" value="PBP_1a_fam"/>
    <property type="match status" value="1"/>
</dbReference>
<evidence type="ECO:0000256" key="20">
    <source>
        <dbReference type="ARBA" id="ARBA00023251"/>
    </source>
</evidence>
<evidence type="ECO:0000313" key="30">
    <source>
        <dbReference type="EMBL" id="MCM5681955.1"/>
    </source>
</evidence>
<evidence type="ECO:0000256" key="2">
    <source>
        <dbReference type="ARBA" id="ARBA00004752"/>
    </source>
</evidence>
<keyword evidence="17" id="KW-0573">Peptidoglycan synthesis</keyword>
<dbReference type="PANTHER" id="PTHR32282:SF27">
    <property type="entry name" value="PENICILLIN-BINDING PROTEIN 1A"/>
    <property type="match status" value="1"/>
</dbReference>
<keyword evidence="9" id="KW-0121">Carboxypeptidase</keyword>
<accession>A0ABT0YT98</accession>
<evidence type="ECO:0000259" key="28">
    <source>
        <dbReference type="Pfam" id="PF00912"/>
    </source>
</evidence>
<evidence type="ECO:0000256" key="19">
    <source>
        <dbReference type="ARBA" id="ARBA00023136"/>
    </source>
</evidence>
<evidence type="ECO:0000256" key="24">
    <source>
        <dbReference type="ARBA" id="ARBA00044770"/>
    </source>
</evidence>
<comment type="caution">
    <text evidence="30">The sequence shown here is derived from an EMBL/GenBank/DDBJ whole genome shotgun (WGS) entry which is preliminary data.</text>
</comment>
<feature type="transmembrane region" description="Helical" evidence="26">
    <location>
        <begin position="31"/>
        <end position="57"/>
    </location>
</feature>
<dbReference type="SUPFAM" id="SSF53955">
    <property type="entry name" value="Lysozyme-like"/>
    <property type="match status" value="1"/>
</dbReference>
<sequence length="789" mass="86258">MSPTPPDERSRARPRGPSAGLAWLRSLLRTVAAAAVLGAVAMVAVMLLAGVAFAIAYPNLPEIDELTDYRPRLPLRVYSTDGVLLGEYGEERRHFLRLDDIPQVMQDALLSVEDARFHRHGGIDYLRVLGAGLRNLAVPLSQGASTITMQVARNFYLPTEKTFTRKLYEMLLALKIESQLGKRQILEAYMNQIYLGQRAYGFAAASEIYFGKPLQEVTLAEAAMLAGLPQAPATHNPVVNPQRARTRQLVVLERMYRTGVITGEQRDAARAEPLRYRVRQALPVYAEQAAEAARLLVFSHYGAEAYTRGLNVHLTIDSREQQAAYRAVRQGVLDYERRQPYRGPEGYVDLPAQPTDVDDRVAEALQAHPDSDDLRAAVVLDAAPTQVTAMLQDGTLVSVAGEGLHAAAAGLARDAGPRQQIRRGAVVRLRAADDGSWSLTQLPDVESAFVALDPRNGAVRAWVGGFAPSRGGFDRVTQAWRQPGSSLKPFIYSAALEQGYTVATVIDDAPLTLDAAETGGQAWEPRNYDGTYQGPMSLRRTLAASRNLPAVRLMRAIGAPYAQSWLERFGFDAQRHPAVPSMALGAGTTTPLQLALAYAVFANGGYRVEPVLVRRLTDAHGRVLKEEALPALPDEAMRAIDARNAFVMTDLLQEVTRSGTAALAQQALKRPDLYGKTGTTNDAMDAWFAGFQPSVVAVAWMGYDTPRKLSDRASGGTLALPIWIDYMRAVLADAPVELPSVPDGVVNIDGEWYFREYTPDNGVHSLGVPPVLPASTEDERRSILDLFRD</sequence>
<evidence type="ECO:0000256" key="3">
    <source>
        <dbReference type="ARBA" id="ARBA00007090"/>
    </source>
</evidence>
<dbReference type="InterPro" id="IPR050396">
    <property type="entry name" value="Glycosyltr_51/Transpeptidase"/>
</dbReference>
<name>A0ABT0YT98_9BURK</name>